<proteinExistence type="predicted"/>
<protein>
    <submittedName>
        <fullName evidence="2">Uncharacterized protein LOC106819200</fullName>
    </submittedName>
</protein>
<dbReference type="Proteomes" id="UP000695022">
    <property type="component" value="Unplaced"/>
</dbReference>
<name>A0ABM1F4G3_PRICU</name>
<accession>A0ABM1F4G3</accession>
<gene>
    <name evidence="2" type="primary">LOC106819200</name>
</gene>
<keyword evidence="1" id="KW-1185">Reference proteome</keyword>
<reference evidence="2" key="1">
    <citation type="submission" date="2025-08" db="UniProtKB">
        <authorList>
            <consortium name="RefSeq"/>
        </authorList>
    </citation>
    <scope>IDENTIFICATION</scope>
</reference>
<organism evidence="1 2">
    <name type="scientific">Priapulus caudatus</name>
    <name type="common">Priapulid worm</name>
    <dbReference type="NCBI Taxonomy" id="37621"/>
    <lineage>
        <taxon>Eukaryota</taxon>
        <taxon>Metazoa</taxon>
        <taxon>Ecdysozoa</taxon>
        <taxon>Scalidophora</taxon>
        <taxon>Priapulida</taxon>
        <taxon>Priapulimorpha</taxon>
        <taxon>Priapulimorphida</taxon>
        <taxon>Priapulidae</taxon>
        <taxon>Priapulus</taxon>
    </lineage>
</organism>
<dbReference type="RefSeq" id="XP_014679334.1">
    <property type="nucleotide sequence ID" value="XM_014823848.1"/>
</dbReference>
<evidence type="ECO:0000313" key="2">
    <source>
        <dbReference type="RefSeq" id="XP_014679334.1"/>
    </source>
</evidence>
<dbReference type="GeneID" id="106819200"/>
<evidence type="ECO:0000313" key="1">
    <source>
        <dbReference type="Proteomes" id="UP000695022"/>
    </source>
</evidence>
<sequence length="115" mass="11861">MFGGRKGAAAPIGRPFGAPAPPAPGFISESGFVYPTALTGTPSATPSATSSVTSDLAPGFRSDAGIRFHIVFVATGDPRVSLKNAATVRRLFRTRRRPVAALSEKFGGELCRGVA</sequence>